<evidence type="ECO:0000313" key="2">
    <source>
        <dbReference type="Proteomes" id="UP000886501"/>
    </source>
</evidence>
<comment type="caution">
    <text evidence="1">The sequence shown here is derived from an EMBL/GenBank/DDBJ whole genome shotgun (WGS) entry which is preliminary data.</text>
</comment>
<organism evidence="1 2">
    <name type="scientific">Thelephora ganbajun</name>
    <name type="common">Ganba fungus</name>
    <dbReference type="NCBI Taxonomy" id="370292"/>
    <lineage>
        <taxon>Eukaryota</taxon>
        <taxon>Fungi</taxon>
        <taxon>Dikarya</taxon>
        <taxon>Basidiomycota</taxon>
        <taxon>Agaricomycotina</taxon>
        <taxon>Agaricomycetes</taxon>
        <taxon>Thelephorales</taxon>
        <taxon>Thelephoraceae</taxon>
        <taxon>Thelephora</taxon>
    </lineage>
</organism>
<evidence type="ECO:0000313" key="1">
    <source>
        <dbReference type="EMBL" id="KAF9649655.1"/>
    </source>
</evidence>
<reference evidence="1" key="1">
    <citation type="submission" date="2019-10" db="EMBL/GenBank/DDBJ databases">
        <authorList>
            <consortium name="DOE Joint Genome Institute"/>
            <person name="Kuo A."/>
            <person name="Miyauchi S."/>
            <person name="Kiss E."/>
            <person name="Drula E."/>
            <person name="Kohler A."/>
            <person name="Sanchez-Garcia M."/>
            <person name="Andreopoulos B."/>
            <person name="Barry K.W."/>
            <person name="Bonito G."/>
            <person name="Buee M."/>
            <person name="Carver A."/>
            <person name="Chen C."/>
            <person name="Cichocki N."/>
            <person name="Clum A."/>
            <person name="Culley D."/>
            <person name="Crous P.W."/>
            <person name="Fauchery L."/>
            <person name="Girlanda M."/>
            <person name="Hayes R."/>
            <person name="Keri Z."/>
            <person name="Labutti K."/>
            <person name="Lipzen A."/>
            <person name="Lombard V."/>
            <person name="Magnuson J."/>
            <person name="Maillard F."/>
            <person name="Morin E."/>
            <person name="Murat C."/>
            <person name="Nolan M."/>
            <person name="Ohm R."/>
            <person name="Pangilinan J."/>
            <person name="Pereira M."/>
            <person name="Perotto S."/>
            <person name="Peter M."/>
            <person name="Riley R."/>
            <person name="Sitrit Y."/>
            <person name="Stielow B."/>
            <person name="Szollosi G."/>
            <person name="Zifcakova L."/>
            <person name="Stursova M."/>
            <person name="Spatafora J.W."/>
            <person name="Tedersoo L."/>
            <person name="Vaario L.-M."/>
            <person name="Yamada A."/>
            <person name="Yan M."/>
            <person name="Wang P."/>
            <person name="Xu J."/>
            <person name="Bruns T."/>
            <person name="Baldrian P."/>
            <person name="Vilgalys R."/>
            <person name="Henrissat B."/>
            <person name="Grigoriev I.V."/>
            <person name="Hibbett D."/>
            <person name="Nagy L.G."/>
            <person name="Martin F.M."/>
        </authorList>
    </citation>
    <scope>NUCLEOTIDE SEQUENCE</scope>
    <source>
        <strain evidence="1">P2</strain>
    </source>
</reference>
<sequence length="235" mass="25701">MALILGAPGPLSLGTNSIAKNAAYTICSSQSPHSPHSFRTQFYVQNMSLHPPVKIGQASAYSALSINPPPHAINDLRGPRVVPILPYKHASKWNTTMYRQHEPFTVTFDTRGMSAGYGVQHGDLSSYSAAIMNTVIVCGGEPVCFPTPSRKIQLRIVWPGYDTVDFSAAIDIHGITVSQLAGRVASLYTEFFKVARQHECTADGWSVTHELLETLRILGIRNAYDNIYQAEVIVG</sequence>
<name>A0ACB6ZIM3_THEGA</name>
<reference evidence="1" key="2">
    <citation type="journal article" date="2020" name="Nat. Commun.">
        <title>Large-scale genome sequencing of mycorrhizal fungi provides insights into the early evolution of symbiotic traits.</title>
        <authorList>
            <person name="Miyauchi S."/>
            <person name="Kiss E."/>
            <person name="Kuo A."/>
            <person name="Drula E."/>
            <person name="Kohler A."/>
            <person name="Sanchez-Garcia M."/>
            <person name="Morin E."/>
            <person name="Andreopoulos B."/>
            <person name="Barry K.W."/>
            <person name="Bonito G."/>
            <person name="Buee M."/>
            <person name="Carver A."/>
            <person name="Chen C."/>
            <person name="Cichocki N."/>
            <person name="Clum A."/>
            <person name="Culley D."/>
            <person name="Crous P.W."/>
            <person name="Fauchery L."/>
            <person name="Girlanda M."/>
            <person name="Hayes R.D."/>
            <person name="Keri Z."/>
            <person name="LaButti K."/>
            <person name="Lipzen A."/>
            <person name="Lombard V."/>
            <person name="Magnuson J."/>
            <person name="Maillard F."/>
            <person name="Murat C."/>
            <person name="Nolan M."/>
            <person name="Ohm R.A."/>
            <person name="Pangilinan J."/>
            <person name="Pereira M.F."/>
            <person name="Perotto S."/>
            <person name="Peter M."/>
            <person name="Pfister S."/>
            <person name="Riley R."/>
            <person name="Sitrit Y."/>
            <person name="Stielow J.B."/>
            <person name="Szollosi G."/>
            <person name="Zifcakova L."/>
            <person name="Stursova M."/>
            <person name="Spatafora J.W."/>
            <person name="Tedersoo L."/>
            <person name="Vaario L.M."/>
            <person name="Yamada A."/>
            <person name="Yan M."/>
            <person name="Wang P."/>
            <person name="Xu J."/>
            <person name="Bruns T."/>
            <person name="Baldrian P."/>
            <person name="Vilgalys R."/>
            <person name="Dunand C."/>
            <person name="Henrissat B."/>
            <person name="Grigoriev I.V."/>
            <person name="Hibbett D."/>
            <person name="Nagy L.G."/>
            <person name="Martin F.M."/>
        </authorList>
    </citation>
    <scope>NUCLEOTIDE SEQUENCE</scope>
    <source>
        <strain evidence="1">P2</strain>
    </source>
</reference>
<dbReference type="Proteomes" id="UP000886501">
    <property type="component" value="Unassembled WGS sequence"/>
</dbReference>
<dbReference type="EMBL" id="MU117995">
    <property type="protein sequence ID" value="KAF9649655.1"/>
    <property type="molecule type" value="Genomic_DNA"/>
</dbReference>
<keyword evidence="2" id="KW-1185">Reference proteome</keyword>
<accession>A0ACB6ZIM3</accession>
<proteinExistence type="predicted"/>
<gene>
    <name evidence="1" type="ORF">BDM02DRAFT_3113504</name>
</gene>
<protein>
    <submittedName>
        <fullName evidence="1">Uncharacterized protein</fullName>
    </submittedName>
</protein>